<dbReference type="InterPro" id="IPR036097">
    <property type="entry name" value="HisK_dim/P_sf"/>
</dbReference>
<feature type="transmembrane region" description="Helical" evidence="4">
    <location>
        <begin position="93"/>
        <end position="112"/>
    </location>
</feature>
<keyword evidence="4" id="KW-0472">Membrane</keyword>
<dbReference type="Pfam" id="PF00512">
    <property type="entry name" value="HisKA"/>
    <property type="match status" value="1"/>
</dbReference>
<feature type="compositionally biased region" description="Polar residues" evidence="3">
    <location>
        <begin position="980"/>
        <end position="989"/>
    </location>
</feature>
<dbReference type="KEGG" id="tet:TTHERM_00335940"/>
<evidence type="ECO:0000313" key="8">
    <source>
        <dbReference type="Proteomes" id="UP000009168"/>
    </source>
</evidence>
<feature type="domain" description="Response regulatory" evidence="6">
    <location>
        <begin position="1292"/>
        <end position="1411"/>
    </location>
</feature>
<dbReference type="Gene3D" id="1.10.287.130">
    <property type="match status" value="1"/>
</dbReference>
<sequence length="1417" mass="166531">MIIQQDHEKLLLNKWLLCFKSKNIEMSYQLQRKKYFPAKISYLIILQLLIQSLALIYAIIYHQGQARLNYLIFFFIAIDIINLKLMAKCFDKILIIVQLKSFLSLIFAVEVFYVQQELNIPSCYFLIYFLGYISICGKSHLWYNQILIIIVLLVYFYARTDQILQIGNILIYILFQVIKIYFEEKDQRLQYYDLFRENKINENFQNLIKNIIPCGLFVCSKPSQQKQIVKNIIDQEEVQTKDQVQSQFNDLQVKFVNRQCMQDLDIADGQHTITKIEQFKNINKYKTISNAPLVDKNQTNKTKIANLNSIDQKKDFTLNQVIYDYLNTNINDYIKSIEMKNKPEQTFLNVPYENGFYETKFFDIKLVNCQWDNTEACLCVLINLSQKVLNERQNQLEEYQKRMMSTITHNLKTPLNGIILLLQSLIQQKDQIPEELYYQIIDIYTNSELLLCMINDVIDYSKIQSDSFKLVTQKFNISKLLYEIKDMYATQLEKKQLQLILDYENLKDFTFNTDYERLKQILVNLTGNALKFTFEGYIKIVIKESNLDSNIVEIQVTDTGNGISKHIKQSLLQKKITDNHKHKLDKQSGSGIGLNICQQLVEKLGPHSKLFIQSVEKQGTKISFYLYKNFNRNRLASQQNHVQKSKQKRFSLKPQNFSMNTFKSDIYSYEDNQNSNNFIKINDKLQSNSNYEKKRGKKETLAILGINNPINNQQMSTTDNLISQFGFQIPSQDQIRQQKQSIIKQLIDEKQKKDFLRESFESYQLHENDEFNQINSKNINLLNQEDFIKHKLSVDIQNLRKASVGRQKSTSKLSEKKSISKTNSENRRSQRQTISKSFILESVGEIEEFTLELKHNFNVNKPRNKVNSIYNLFSNTNVLGKLDYQLQDKKQASYLCQDETSNNYLLIQNMEQIKSEQNTLINNHQSSLQSPLSQNFKFLSITEQPLLTNIESPSNQYFASNFAQQQQIKYQKSKFDQFNQKNSEDNVSSDIDDLKNSSSQKSKDQQFQITQYINENQSQYKDNQSNQKRQIENHQNVSKLIYQELPNSEETNKHQQNSQYVNNNKTQQSVNNNQTQHSRSSSSQMNLSQINVKEKDAKFNTQNDETNDQHNPKNYEKYIFKSHRNNLNFQSEKQFQFKKFILQNDQFKSNDSSNTYNNETYDAEQNFNYQDFDNQKNQNKQQNDVSGFKNLFQKQYSINLLQQVPSKSDCKLHRTMSEKQKYSEEHSNNQIIQKSLIQSYRELQKHDQIVLQINKPINSNFNEVNQKYQSLNIANITRDHEQYIKQALEGKKILIVDDTMFNVIALKALLMNITKNSIVIEEAFNGRQAMQKVLQSQELFDLIFMDVNMPVMDGLQATENIKQIDRNNKIIIVTAFSDETNRSECISIGADGFLTKPVKIKDLATQIQSVFKLYNKY</sequence>
<name>I7M1P9_TETTS</name>
<dbReference type="PROSITE" id="PS50109">
    <property type="entry name" value="HIS_KIN"/>
    <property type="match status" value="1"/>
</dbReference>
<dbReference type="PANTHER" id="PTHR43719">
    <property type="entry name" value="TWO-COMPONENT HISTIDINE KINASE"/>
    <property type="match status" value="1"/>
</dbReference>
<dbReference type="eggNOG" id="KOG0519">
    <property type="taxonomic scope" value="Eukaryota"/>
</dbReference>
<dbReference type="InterPro" id="IPR003661">
    <property type="entry name" value="HisK_dim/P_dom"/>
</dbReference>
<feature type="transmembrane region" description="Helical" evidence="4">
    <location>
        <begin position="40"/>
        <end position="62"/>
    </location>
</feature>
<dbReference type="Pfam" id="PF00072">
    <property type="entry name" value="Response_reg"/>
    <property type="match status" value="1"/>
</dbReference>
<dbReference type="SUPFAM" id="SSF52172">
    <property type="entry name" value="CheY-like"/>
    <property type="match status" value="1"/>
</dbReference>
<keyword evidence="4" id="KW-1133">Transmembrane helix</keyword>
<evidence type="ECO:0000256" key="3">
    <source>
        <dbReference type="SAM" id="MobiDB-lite"/>
    </source>
</evidence>
<proteinExistence type="predicted"/>
<dbReference type="CDD" id="cd17546">
    <property type="entry name" value="REC_hyHK_CKI1_RcsC-like"/>
    <property type="match status" value="1"/>
</dbReference>
<dbReference type="PRINTS" id="PR00344">
    <property type="entry name" value="BCTRLSENSOR"/>
</dbReference>
<keyword evidence="4" id="KW-0812">Transmembrane</keyword>
<feature type="compositionally biased region" description="Basic and acidic residues" evidence="3">
    <location>
        <begin position="813"/>
        <end position="828"/>
    </location>
</feature>
<keyword evidence="8" id="KW-1185">Reference proteome</keyword>
<dbReference type="STRING" id="312017.I7M1P9"/>
<dbReference type="SMART" id="SM00388">
    <property type="entry name" value="HisKA"/>
    <property type="match status" value="1"/>
</dbReference>
<dbReference type="PROSITE" id="PS50110">
    <property type="entry name" value="RESPONSE_REGULATORY"/>
    <property type="match status" value="1"/>
</dbReference>
<feature type="region of interest" description="Disordered" evidence="3">
    <location>
        <begin position="803"/>
        <end position="831"/>
    </location>
</feature>
<dbReference type="InterPro" id="IPR001789">
    <property type="entry name" value="Sig_transdc_resp-reg_receiver"/>
</dbReference>
<feature type="transmembrane region" description="Helical" evidence="4">
    <location>
        <begin position="142"/>
        <end position="158"/>
    </location>
</feature>
<dbReference type="GeneID" id="7846763"/>
<dbReference type="SUPFAM" id="SSF55874">
    <property type="entry name" value="ATPase domain of HSP90 chaperone/DNA topoisomerase II/histidine kinase"/>
    <property type="match status" value="1"/>
</dbReference>
<feature type="region of interest" description="Disordered" evidence="3">
    <location>
        <begin position="1068"/>
        <end position="1087"/>
    </location>
</feature>
<dbReference type="InParanoid" id="I7M1P9"/>
<dbReference type="Proteomes" id="UP000009168">
    <property type="component" value="Unassembled WGS sequence"/>
</dbReference>
<dbReference type="InterPro" id="IPR011006">
    <property type="entry name" value="CheY-like_superfamily"/>
</dbReference>
<dbReference type="InterPro" id="IPR036890">
    <property type="entry name" value="HATPase_C_sf"/>
</dbReference>
<dbReference type="SMART" id="SM00387">
    <property type="entry name" value="HATPase_c"/>
    <property type="match status" value="1"/>
</dbReference>
<dbReference type="PANTHER" id="PTHR43719:SF28">
    <property type="entry name" value="PEROXIDE STRESS-ACTIVATED HISTIDINE KINASE MAK1-RELATED"/>
    <property type="match status" value="1"/>
</dbReference>
<evidence type="ECO:0000313" key="7">
    <source>
        <dbReference type="EMBL" id="EAR97315.2"/>
    </source>
</evidence>
<feature type="region of interest" description="Disordered" evidence="3">
    <location>
        <begin position="980"/>
        <end position="1006"/>
    </location>
</feature>
<evidence type="ECO:0000256" key="1">
    <source>
        <dbReference type="ARBA" id="ARBA00022553"/>
    </source>
</evidence>
<dbReference type="Pfam" id="PF02518">
    <property type="entry name" value="HATPase_c"/>
    <property type="match status" value="1"/>
</dbReference>
<feature type="transmembrane region" description="Helical" evidence="4">
    <location>
        <begin position="164"/>
        <end position="182"/>
    </location>
</feature>
<dbReference type="SMART" id="SM00448">
    <property type="entry name" value="REC"/>
    <property type="match status" value="1"/>
</dbReference>
<evidence type="ECO:0000259" key="5">
    <source>
        <dbReference type="PROSITE" id="PS50109"/>
    </source>
</evidence>
<reference evidence="8" key="1">
    <citation type="journal article" date="2006" name="PLoS Biol.">
        <title>Macronuclear genome sequence of the ciliate Tetrahymena thermophila, a model eukaryote.</title>
        <authorList>
            <person name="Eisen J.A."/>
            <person name="Coyne R.S."/>
            <person name="Wu M."/>
            <person name="Wu D."/>
            <person name="Thiagarajan M."/>
            <person name="Wortman J.R."/>
            <person name="Badger J.H."/>
            <person name="Ren Q."/>
            <person name="Amedeo P."/>
            <person name="Jones K.M."/>
            <person name="Tallon L.J."/>
            <person name="Delcher A.L."/>
            <person name="Salzberg S.L."/>
            <person name="Silva J.C."/>
            <person name="Haas B.J."/>
            <person name="Majoros W.H."/>
            <person name="Farzad M."/>
            <person name="Carlton J.M."/>
            <person name="Smith R.K. Jr."/>
            <person name="Garg J."/>
            <person name="Pearlman R.E."/>
            <person name="Karrer K.M."/>
            <person name="Sun L."/>
            <person name="Manning G."/>
            <person name="Elde N.C."/>
            <person name="Turkewitz A.P."/>
            <person name="Asai D.J."/>
            <person name="Wilkes D.E."/>
            <person name="Wang Y."/>
            <person name="Cai H."/>
            <person name="Collins K."/>
            <person name="Stewart B.A."/>
            <person name="Lee S.R."/>
            <person name="Wilamowska K."/>
            <person name="Weinberg Z."/>
            <person name="Ruzzo W.L."/>
            <person name="Wloga D."/>
            <person name="Gaertig J."/>
            <person name="Frankel J."/>
            <person name="Tsao C.-C."/>
            <person name="Gorovsky M.A."/>
            <person name="Keeling P.J."/>
            <person name="Waller R.F."/>
            <person name="Patron N.J."/>
            <person name="Cherry J.M."/>
            <person name="Stover N.A."/>
            <person name="Krieger C.J."/>
            <person name="del Toro C."/>
            <person name="Ryder H.F."/>
            <person name="Williamson S.C."/>
            <person name="Barbeau R.A."/>
            <person name="Hamilton E.P."/>
            <person name="Orias E."/>
        </authorList>
    </citation>
    <scope>NUCLEOTIDE SEQUENCE [LARGE SCALE GENOMIC DNA]</scope>
    <source>
        <strain evidence="8">SB210</strain>
    </source>
</reference>
<gene>
    <name evidence="7" type="ORF">TTHERM_00335940</name>
</gene>
<feature type="domain" description="Histidine kinase" evidence="5">
    <location>
        <begin position="406"/>
        <end position="630"/>
    </location>
</feature>
<feature type="transmembrane region" description="Helical" evidence="4">
    <location>
        <begin position="68"/>
        <end position="86"/>
    </location>
</feature>
<evidence type="ECO:0000256" key="4">
    <source>
        <dbReference type="SAM" id="Phobius"/>
    </source>
</evidence>
<protein>
    <submittedName>
        <fullName evidence="7">Response regulator receiver domain protein</fullName>
    </submittedName>
</protein>
<dbReference type="InterPro" id="IPR003594">
    <property type="entry name" value="HATPase_dom"/>
</dbReference>
<feature type="modified residue" description="4-aspartylphosphate" evidence="2">
    <location>
        <position position="1346"/>
    </location>
</feature>
<dbReference type="EMBL" id="GG662666">
    <property type="protein sequence ID" value="EAR97315.2"/>
    <property type="molecule type" value="Genomic_DNA"/>
</dbReference>
<dbReference type="CDD" id="cd00082">
    <property type="entry name" value="HisKA"/>
    <property type="match status" value="1"/>
</dbReference>
<keyword evidence="1 2" id="KW-0597">Phosphoprotein</keyword>
<dbReference type="Gene3D" id="3.40.50.2300">
    <property type="match status" value="1"/>
</dbReference>
<accession>I7M1P9</accession>
<dbReference type="OrthoDB" id="10266508at2759"/>
<dbReference type="RefSeq" id="XP_001017560.2">
    <property type="nucleotide sequence ID" value="XM_001017560.2"/>
</dbReference>
<evidence type="ECO:0000259" key="6">
    <source>
        <dbReference type="PROSITE" id="PS50110"/>
    </source>
</evidence>
<evidence type="ECO:0000256" key="2">
    <source>
        <dbReference type="PROSITE-ProRule" id="PRU00169"/>
    </source>
</evidence>
<organism evidence="7 8">
    <name type="scientific">Tetrahymena thermophila (strain SB210)</name>
    <dbReference type="NCBI Taxonomy" id="312017"/>
    <lineage>
        <taxon>Eukaryota</taxon>
        <taxon>Sar</taxon>
        <taxon>Alveolata</taxon>
        <taxon>Ciliophora</taxon>
        <taxon>Intramacronucleata</taxon>
        <taxon>Oligohymenophorea</taxon>
        <taxon>Hymenostomatida</taxon>
        <taxon>Tetrahymenina</taxon>
        <taxon>Tetrahymenidae</taxon>
        <taxon>Tetrahymena</taxon>
    </lineage>
</organism>
<dbReference type="SUPFAM" id="SSF47384">
    <property type="entry name" value="Homodimeric domain of signal transducing histidine kinase"/>
    <property type="match status" value="1"/>
</dbReference>
<dbReference type="InterPro" id="IPR004358">
    <property type="entry name" value="Sig_transdc_His_kin-like_C"/>
</dbReference>
<dbReference type="InterPro" id="IPR050956">
    <property type="entry name" value="2C_system_His_kinase"/>
</dbReference>
<dbReference type="Gene3D" id="3.30.565.10">
    <property type="entry name" value="Histidine kinase-like ATPase, C-terminal domain"/>
    <property type="match status" value="1"/>
</dbReference>
<dbReference type="InterPro" id="IPR005467">
    <property type="entry name" value="His_kinase_dom"/>
</dbReference>
<dbReference type="GO" id="GO:0000155">
    <property type="term" value="F:phosphorelay sensor kinase activity"/>
    <property type="evidence" value="ECO:0007669"/>
    <property type="project" value="InterPro"/>
</dbReference>